<evidence type="ECO:0000256" key="9">
    <source>
        <dbReference type="ARBA" id="ARBA00022840"/>
    </source>
</evidence>
<name>A0ABN6KT57_9FLAO</name>
<keyword evidence="15" id="KW-0325">Glycoprotein</keyword>
<evidence type="ECO:0000256" key="13">
    <source>
        <dbReference type="ARBA" id="ARBA00023157"/>
    </source>
</evidence>
<keyword evidence="4" id="KW-0808">Transferase</keyword>
<comment type="subcellular location">
    <subcellularLocation>
        <location evidence="1">Cell membrane</location>
        <topology evidence="1">Single-pass type I membrane protein</topology>
    </subcellularLocation>
</comment>
<keyword evidence="12" id="KW-0829">Tyrosine-protein kinase</keyword>
<evidence type="ECO:0000259" key="16">
    <source>
        <dbReference type="Pfam" id="PF12810"/>
    </source>
</evidence>
<keyword evidence="6" id="KW-0732">Signal</keyword>
<dbReference type="EMBL" id="AP025183">
    <property type="protein sequence ID" value="BDB52338.1"/>
    <property type="molecule type" value="Genomic_DNA"/>
</dbReference>
<keyword evidence="18" id="KW-1185">Reference proteome</keyword>
<feature type="domain" description="ALK/LTK-like glycine-rich" evidence="16">
    <location>
        <begin position="55"/>
        <end position="260"/>
    </location>
</feature>
<dbReference type="InterPro" id="IPR055163">
    <property type="entry name" value="ALK/LTK-like_GRD"/>
</dbReference>
<evidence type="ECO:0000256" key="1">
    <source>
        <dbReference type="ARBA" id="ARBA00004251"/>
    </source>
</evidence>
<dbReference type="Pfam" id="PF12810">
    <property type="entry name" value="ALK_LTK_GRD"/>
    <property type="match status" value="1"/>
</dbReference>
<dbReference type="EC" id="2.7.10.1" evidence="2"/>
<evidence type="ECO:0000256" key="11">
    <source>
        <dbReference type="ARBA" id="ARBA00023136"/>
    </source>
</evidence>
<evidence type="ECO:0000256" key="4">
    <source>
        <dbReference type="ARBA" id="ARBA00022679"/>
    </source>
</evidence>
<evidence type="ECO:0000256" key="14">
    <source>
        <dbReference type="ARBA" id="ARBA00023170"/>
    </source>
</evidence>
<evidence type="ECO:0000256" key="7">
    <source>
        <dbReference type="ARBA" id="ARBA00022741"/>
    </source>
</evidence>
<evidence type="ECO:0000313" key="18">
    <source>
        <dbReference type="Proteomes" id="UP001319865"/>
    </source>
</evidence>
<evidence type="ECO:0000256" key="15">
    <source>
        <dbReference type="ARBA" id="ARBA00023180"/>
    </source>
</evidence>
<keyword evidence="5" id="KW-0812">Transmembrane</keyword>
<evidence type="ECO:0000256" key="2">
    <source>
        <dbReference type="ARBA" id="ARBA00011902"/>
    </source>
</evidence>
<keyword evidence="14" id="KW-0675">Receptor</keyword>
<keyword evidence="9" id="KW-0067">ATP-binding</keyword>
<keyword evidence="3" id="KW-1003">Cell membrane</keyword>
<evidence type="ECO:0000256" key="10">
    <source>
        <dbReference type="ARBA" id="ARBA00022989"/>
    </source>
</evidence>
<dbReference type="RefSeq" id="WP_229331059.1">
    <property type="nucleotide sequence ID" value="NZ_AP025183.1"/>
</dbReference>
<proteinExistence type="predicted"/>
<evidence type="ECO:0000256" key="5">
    <source>
        <dbReference type="ARBA" id="ARBA00022692"/>
    </source>
</evidence>
<accession>A0ABN6KT57</accession>
<dbReference type="Proteomes" id="UP001319865">
    <property type="component" value="Chromosome"/>
</dbReference>
<keyword evidence="8" id="KW-0418">Kinase</keyword>
<keyword evidence="10" id="KW-1133">Transmembrane helix</keyword>
<gene>
    <name evidence="17" type="ORF">GENT11_06500</name>
</gene>
<reference evidence="17 18" key="1">
    <citation type="journal article" date="2022" name="Int. J. Syst. Evol. Microbiol.">
        <title>Flavobacterium ammonificans sp. nov. and Flavobacterium ammoniigenes sp. nov., ammonifying bacteria isolated from surface river water.</title>
        <authorList>
            <person name="Watanabe K."/>
            <person name="Kitamura T."/>
            <person name="Ogata Y."/>
            <person name="Shindo C."/>
            <person name="Suda W."/>
        </authorList>
    </citation>
    <scope>NUCLEOTIDE SEQUENCE [LARGE SCALE GENOMIC DNA]</scope>
    <source>
        <strain evidence="17 18">GENT11</strain>
    </source>
</reference>
<protein>
    <recommendedName>
        <fullName evidence="2">receptor protein-tyrosine kinase</fullName>
        <ecNumber evidence="2">2.7.10.1</ecNumber>
    </recommendedName>
</protein>
<reference evidence="17 18" key="2">
    <citation type="journal article" date="2022" name="Microorganisms">
        <title>Complete Genome Sequences of Two Flavobacterium ammonificans Strains and a Flavobacterium ammoniigenes Strain of Ammonifying Bacterioplankton Isolated from Surface River Water.</title>
        <authorList>
            <person name="Suda W."/>
            <person name="Ogata Y."/>
            <person name="Shindo C."/>
            <person name="Watanabe K."/>
        </authorList>
    </citation>
    <scope>NUCLEOTIDE SEQUENCE [LARGE SCALE GENOMIC DNA]</scope>
    <source>
        <strain evidence="17 18">GENT11</strain>
    </source>
</reference>
<keyword evidence="13" id="KW-1015">Disulfide bond</keyword>
<sequence length="281" mass="26817">MKKYIYLIFIPFSIFSQINPEFLQLKPVYTNFVRFDYTGGIQTWTVPAGVTTIFVDVVGAQGGSAGTNIGGRGGKVSALLSVIPGDVLQITVGGQPTNNIALYGFAGDGGRSTSFGTIARAGGGLSAISTSAPVTQANALLIAGGGGGTPTSGFAGNGGAGGGLNGLNGASVYGGISTRGGGASQTVGGVAGTPLDGNSTLPTAGSAINGGAGGIVGGASAGWNGGGGGGAGYFGGGGGAGGGNAQGSGGGGSSWTNSSCQQVSNVSNFNSGHGRVIIYYN</sequence>
<keyword evidence="7" id="KW-0547">Nucleotide-binding</keyword>
<evidence type="ECO:0000256" key="8">
    <source>
        <dbReference type="ARBA" id="ARBA00022777"/>
    </source>
</evidence>
<keyword evidence="11" id="KW-0472">Membrane</keyword>
<evidence type="ECO:0000256" key="6">
    <source>
        <dbReference type="ARBA" id="ARBA00022729"/>
    </source>
</evidence>
<organism evidence="17 18">
    <name type="scientific">Flavobacterium ammonificans</name>
    <dbReference type="NCBI Taxonomy" id="1751056"/>
    <lineage>
        <taxon>Bacteria</taxon>
        <taxon>Pseudomonadati</taxon>
        <taxon>Bacteroidota</taxon>
        <taxon>Flavobacteriia</taxon>
        <taxon>Flavobacteriales</taxon>
        <taxon>Flavobacteriaceae</taxon>
        <taxon>Flavobacterium</taxon>
    </lineage>
</organism>
<evidence type="ECO:0000256" key="12">
    <source>
        <dbReference type="ARBA" id="ARBA00023137"/>
    </source>
</evidence>
<evidence type="ECO:0000313" key="17">
    <source>
        <dbReference type="EMBL" id="BDB52338.1"/>
    </source>
</evidence>
<evidence type="ECO:0000256" key="3">
    <source>
        <dbReference type="ARBA" id="ARBA00022475"/>
    </source>
</evidence>